<evidence type="ECO:0000313" key="2">
    <source>
        <dbReference type="EMBL" id="RVW69329.1"/>
    </source>
</evidence>
<gene>
    <name evidence="2" type="primary">VvCHDp000001_1089</name>
    <name evidence="2" type="ORF">CK203_054876</name>
</gene>
<dbReference type="SUPFAM" id="SSF56219">
    <property type="entry name" value="DNase I-like"/>
    <property type="match status" value="1"/>
</dbReference>
<protein>
    <submittedName>
        <fullName evidence="2">Putative ribonuclease H protein</fullName>
    </submittedName>
</protein>
<accession>A0A438GAV6</accession>
<comment type="caution">
    <text evidence="2">The sequence shown here is derived from an EMBL/GenBank/DDBJ whole genome shotgun (WGS) entry which is preliminary data.</text>
</comment>
<dbReference type="AlphaFoldDB" id="A0A438GAV6"/>
<reference evidence="2 3" key="1">
    <citation type="journal article" date="2018" name="PLoS Genet.">
        <title>Population sequencing reveals clonal diversity and ancestral inbreeding in the grapevine cultivar Chardonnay.</title>
        <authorList>
            <person name="Roach M.J."/>
            <person name="Johnson D.L."/>
            <person name="Bohlmann J."/>
            <person name="van Vuuren H.J."/>
            <person name="Jones S.J."/>
            <person name="Pretorius I.S."/>
            <person name="Schmidt S.A."/>
            <person name="Borneman A.R."/>
        </authorList>
    </citation>
    <scope>NUCLEOTIDE SEQUENCE [LARGE SCALE GENOMIC DNA]</scope>
    <source>
        <strain evidence="3">cv. Chardonnay</strain>
        <tissue evidence="2">Leaf</tissue>
    </source>
</reference>
<dbReference type="EMBL" id="QGNW01000500">
    <property type="protein sequence ID" value="RVW69329.1"/>
    <property type="molecule type" value="Genomic_DNA"/>
</dbReference>
<feature type="region of interest" description="Disordered" evidence="1">
    <location>
        <begin position="1"/>
        <end position="20"/>
    </location>
</feature>
<dbReference type="PANTHER" id="PTHR33116">
    <property type="entry name" value="REVERSE TRANSCRIPTASE ZINC-BINDING DOMAIN-CONTAINING PROTEIN-RELATED-RELATED"/>
    <property type="match status" value="1"/>
</dbReference>
<dbReference type="Proteomes" id="UP000288805">
    <property type="component" value="Unassembled WGS sequence"/>
</dbReference>
<evidence type="ECO:0000313" key="3">
    <source>
        <dbReference type="Proteomes" id="UP000288805"/>
    </source>
</evidence>
<evidence type="ECO:0000256" key="1">
    <source>
        <dbReference type="SAM" id="MobiDB-lite"/>
    </source>
</evidence>
<proteinExistence type="predicted"/>
<dbReference type="InterPro" id="IPR036691">
    <property type="entry name" value="Endo/exonu/phosph_ase_sf"/>
</dbReference>
<sequence>MSYFRQALGSEEGTTPTEEIEELRNTPRWIFSLGSSFLSRERRKRAYLWGDCGMTKVGIFQVSAHHSSQPSLPLRDVGDHRLGFVGNPNHVEVESQMAGMNLMSESFIYDKTNSSSPHGAPILGAVSKGDSDFSQMSGFQIEGLSPSKMAKVCEVLSSLDIKTKRRVVKDFLRLQNPDVVMFQETKERSATEGEDQKNWGDLESLPESPVCKRLDRFLYSNEWELSFPQSLQEVLPRWTSDHWPIVLDTNPFKWGPTPFRALSSDLAAQRVIRKGELEELILREEIHWKQKAKIKWVKEGDCNSKLFHKVANRRRNKNFIKLLENERGLVLDSSESITEEILLYFKKLYSNPPGESWRVELDRDKAPGPDGFTIAVFQDCWEVIKEDLVRVFAEFHNRRLRGVLQETIHSTQDHVLEKKGFSSKWRSWMRGCLSSVSYAILVNGNAKGWLKAARAEERNLLEGFRVGRNRCRVIHLQFTDDTILFANPREEDLQTLKSLLLVFGQISGLKVNLDKSNLYGINLDQNHLSRLALLLDCKASDWPILYLGLPLGGNPTACGFWDPVIERISRRLDGWQKAYLSFGGRITLLHSCLSHIPSYFLSLFKIPASVAAKIERMQRDFLWSRVGEGKRDHLVRWEAVCKPRVIGGLGIGKIPLRNRALLGKWLWRFPRESTSLWHQVILSIYGTHSNVGMPIL</sequence>
<dbReference type="PANTHER" id="PTHR33116:SF78">
    <property type="entry name" value="OS12G0587133 PROTEIN"/>
    <property type="match status" value="1"/>
</dbReference>
<organism evidence="2 3">
    <name type="scientific">Vitis vinifera</name>
    <name type="common">Grape</name>
    <dbReference type="NCBI Taxonomy" id="29760"/>
    <lineage>
        <taxon>Eukaryota</taxon>
        <taxon>Viridiplantae</taxon>
        <taxon>Streptophyta</taxon>
        <taxon>Embryophyta</taxon>
        <taxon>Tracheophyta</taxon>
        <taxon>Spermatophyta</taxon>
        <taxon>Magnoliopsida</taxon>
        <taxon>eudicotyledons</taxon>
        <taxon>Gunneridae</taxon>
        <taxon>Pentapetalae</taxon>
        <taxon>rosids</taxon>
        <taxon>Vitales</taxon>
        <taxon>Vitaceae</taxon>
        <taxon>Viteae</taxon>
        <taxon>Vitis</taxon>
    </lineage>
</organism>
<name>A0A438GAV6_VITVI</name>